<reference evidence="2 3" key="1">
    <citation type="submission" date="2021-05" db="EMBL/GenBank/DDBJ databases">
        <title>Novel Bacillus species.</title>
        <authorList>
            <person name="Liu G."/>
        </authorList>
    </citation>
    <scope>NUCLEOTIDE SEQUENCE [LARGE SCALE GENOMIC DNA]</scope>
    <source>
        <strain evidence="2 3">FJAT-49705</strain>
    </source>
</reference>
<protein>
    <submittedName>
        <fullName evidence="2">Uncharacterized protein</fullName>
    </submittedName>
</protein>
<evidence type="ECO:0000313" key="2">
    <source>
        <dbReference type="EMBL" id="MBS4192267.1"/>
    </source>
</evidence>
<feature type="transmembrane region" description="Helical" evidence="1">
    <location>
        <begin position="182"/>
        <end position="202"/>
    </location>
</feature>
<feature type="transmembrane region" description="Helical" evidence="1">
    <location>
        <begin position="273"/>
        <end position="303"/>
    </location>
</feature>
<organism evidence="2 3">
    <name type="scientific">Cytobacillus citreus</name>
    <dbReference type="NCBI Taxonomy" id="2833586"/>
    <lineage>
        <taxon>Bacteria</taxon>
        <taxon>Bacillati</taxon>
        <taxon>Bacillota</taxon>
        <taxon>Bacilli</taxon>
        <taxon>Bacillales</taxon>
        <taxon>Bacillaceae</taxon>
        <taxon>Cytobacillus</taxon>
    </lineage>
</organism>
<feature type="transmembrane region" description="Helical" evidence="1">
    <location>
        <begin position="235"/>
        <end position="252"/>
    </location>
</feature>
<feature type="transmembrane region" description="Helical" evidence="1">
    <location>
        <begin position="21"/>
        <end position="43"/>
    </location>
</feature>
<name>A0ABS5NWQ5_9BACI</name>
<keyword evidence="1" id="KW-1133">Transmembrane helix</keyword>
<sequence length="357" mass="39816">MQSPLPSVEKKMVKSVKGWPSWIGYAAIIWSVLYGFLQLYWLLGGDGYPFKNEESMGLFVGMITYLSPQAGGITFVTLCLLGIGIGIVMQKNSKRFLPRWLVLVYAWGLAASLILFVPDMTLLAMMAYAFMLKFAFNWTMFNQIICIIGAILWFFTGVIYLRKTSGACEYCGRTETGKVPFLVRWGSWITIIAAIAPLLYALSRFAWALNIPFGVDKQFFKDLSTINPGHHLTEWVFGSLCIMGGILTLGLIQKWGEIFPDWFPFIGGKRVPILLAVIPASIVSIAITSAGFVFTVGFIAVTLHLTSVDNILVNNIWGTIGPMIFWIPWGVSLGLATIAYYYRRRDKCSKCSRGGRA</sequence>
<feature type="transmembrane region" description="Helical" evidence="1">
    <location>
        <begin position="140"/>
        <end position="161"/>
    </location>
</feature>
<feature type="transmembrane region" description="Helical" evidence="1">
    <location>
        <begin position="63"/>
        <end position="88"/>
    </location>
</feature>
<keyword evidence="3" id="KW-1185">Reference proteome</keyword>
<evidence type="ECO:0000313" key="3">
    <source>
        <dbReference type="Proteomes" id="UP000681027"/>
    </source>
</evidence>
<dbReference type="EMBL" id="JAGYPM010000004">
    <property type="protein sequence ID" value="MBS4192267.1"/>
    <property type="molecule type" value="Genomic_DNA"/>
</dbReference>
<gene>
    <name evidence="2" type="ORF">KHA94_19060</name>
</gene>
<evidence type="ECO:0000256" key="1">
    <source>
        <dbReference type="SAM" id="Phobius"/>
    </source>
</evidence>
<keyword evidence="1" id="KW-0472">Membrane</keyword>
<proteinExistence type="predicted"/>
<dbReference type="Proteomes" id="UP000681027">
    <property type="component" value="Unassembled WGS sequence"/>
</dbReference>
<feature type="transmembrane region" description="Helical" evidence="1">
    <location>
        <begin position="323"/>
        <end position="342"/>
    </location>
</feature>
<accession>A0ABS5NWQ5</accession>
<keyword evidence="1" id="KW-0812">Transmembrane</keyword>
<feature type="transmembrane region" description="Helical" evidence="1">
    <location>
        <begin position="100"/>
        <end position="128"/>
    </location>
</feature>
<comment type="caution">
    <text evidence="2">The sequence shown here is derived from an EMBL/GenBank/DDBJ whole genome shotgun (WGS) entry which is preliminary data.</text>
</comment>